<dbReference type="GO" id="GO:0044781">
    <property type="term" value="P:bacterial-type flagellum organization"/>
    <property type="evidence" value="ECO:0007669"/>
    <property type="project" value="UniProtKB-UniRule"/>
</dbReference>
<comment type="function">
    <text evidence="4 5">Required for flagellar hook formation. May act as a scaffolding protein.</text>
</comment>
<dbReference type="RefSeq" id="WP_052115316.1">
    <property type="nucleotide sequence ID" value="NZ_KN293979.1"/>
</dbReference>
<evidence type="ECO:0000256" key="1">
    <source>
        <dbReference type="ARBA" id="ARBA00010577"/>
    </source>
</evidence>
<evidence type="ECO:0000256" key="5">
    <source>
        <dbReference type="RuleBase" id="RU362076"/>
    </source>
</evidence>
<sequence length="225" mass="23299">MPDVNTATGASATFTAAAAANSAPTRTGNGDLGQQDFLALMTAQLQNQDPFAPMENGEFLAQMAQFSTVAGLDRVNTTLSDIGSQIGGNRIATASSLLGQQVLVPGSLARPDASGGVHGVADLPEAASAVTVTYSDAETGAELHRQDMGAQPAGLMGFDWDGLPPQIVSSRGAVRVAIEVDGDTTAEPFVYARVVGVQMPESGQDMTLRVEDYGLRSSLEITDIR</sequence>
<comment type="caution">
    <text evidence="8">The sequence shown here is derived from an EMBL/GenBank/DDBJ whole genome shotgun (WGS) entry which is preliminary data.</text>
</comment>
<gene>
    <name evidence="8" type="ORF">rosmuc_02071</name>
</gene>
<keyword evidence="3 5" id="KW-1005">Bacterial flagellum biogenesis</keyword>
<dbReference type="InterPro" id="IPR005648">
    <property type="entry name" value="FlgD"/>
</dbReference>
<comment type="similarity">
    <text evidence="1 5">Belongs to the FlgD family.</text>
</comment>
<dbReference type="InterPro" id="IPR025965">
    <property type="entry name" value="FlgD/Vpr_Ig-like"/>
</dbReference>
<dbReference type="Pfam" id="PF03963">
    <property type="entry name" value="FlgD"/>
    <property type="match status" value="1"/>
</dbReference>
<dbReference type="Pfam" id="PF13861">
    <property type="entry name" value="FLgD_tudor"/>
    <property type="match status" value="1"/>
</dbReference>
<evidence type="ECO:0000313" key="9">
    <source>
        <dbReference type="Proteomes" id="UP000030021"/>
    </source>
</evidence>
<dbReference type="OrthoDB" id="9785233at2"/>
<dbReference type="Gene3D" id="2.30.30.910">
    <property type="match status" value="1"/>
</dbReference>
<name>A0A0A0HQQ7_9RHOB</name>
<dbReference type="eggNOG" id="COG1843">
    <property type="taxonomic scope" value="Bacteria"/>
</dbReference>
<accession>A0A0A0HQQ7</accession>
<dbReference type="Proteomes" id="UP000030021">
    <property type="component" value="Unassembled WGS sequence"/>
</dbReference>
<organism evidence="8 9">
    <name type="scientific">Roseovarius mucosus DSM 17069</name>
    <dbReference type="NCBI Taxonomy" id="1288298"/>
    <lineage>
        <taxon>Bacteria</taxon>
        <taxon>Pseudomonadati</taxon>
        <taxon>Pseudomonadota</taxon>
        <taxon>Alphaproteobacteria</taxon>
        <taxon>Rhodobacterales</taxon>
        <taxon>Roseobacteraceae</taxon>
        <taxon>Roseovarius</taxon>
    </lineage>
</organism>
<proteinExistence type="inferred from homology"/>
<evidence type="ECO:0000313" key="8">
    <source>
        <dbReference type="EMBL" id="KGM88373.1"/>
    </source>
</evidence>
<dbReference type="EMBL" id="AONH01000010">
    <property type="protein sequence ID" value="KGM88373.1"/>
    <property type="molecule type" value="Genomic_DNA"/>
</dbReference>
<feature type="domain" description="FlgD/Vpr Ig-like" evidence="6">
    <location>
        <begin position="119"/>
        <end position="165"/>
    </location>
</feature>
<dbReference type="Gene3D" id="2.60.40.4070">
    <property type="match status" value="1"/>
</dbReference>
<evidence type="ECO:0000259" key="7">
    <source>
        <dbReference type="Pfam" id="PF13861"/>
    </source>
</evidence>
<keyword evidence="8" id="KW-0969">Cilium</keyword>
<evidence type="ECO:0000256" key="2">
    <source>
        <dbReference type="ARBA" id="ARBA00016013"/>
    </source>
</evidence>
<keyword evidence="8" id="KW-0282">Flagellum</keyword>
<reference evidence="8 9" key="1">
    <citation type="submission" date="2013-01" db="EMBL/GenBank/DDBJ databases">
        <authorList>
            <person name="Fiebig A."/>
            <person name="Goeker M."/>
            <person name="Klenk H.-P.P."/>
        </authorList>
    </citation>
    <scope>NUCLEOTIDE SEQUENCE [LARGE SCALE GENOMIC DNA]</scope>
    <source>
        <strain evidence="8 9">DSM 17069</strain>
    </source>
</reference>
<dbReference type="InterPro" id="IPR025963">
    <property type="entry name" value="FLgD_Tudor"/>
</dbReference>
<keyword evidence="8" id="KW-0966">Cell projection</keyword>
<dbReference type="PATRIC" id="fig|1288298.3.peg.2087"/>
<dbReference type="STRING" id="215743.ROSMUCSMR3_01035"/>
<evidence type="ECO:0000259" key="6">
    <source>
        <dbReference type="Pfam" id="PF13860"/>
    </source>
</evidence>
<evidence type="ECO:0000256" key="3">
    <source>
        <dbReference type="ARBA" id="ARBA00022795"/>
    </source>
</evidence>
<feature type="domain" description="FlgD Tudor-like" evidence="7">
    <location>
        <begin position="93"/>
        <end position="212"/>
    </location>
</feature>
<dbReference type="Pfam" id="PF13860">
    <property type="entry name" value="FlgD_ig"/>
    <property type="match status" value="1"/>
</dbReference>
<dbReference type="AlphaFoldDB" id="A0A0A0HQQ7"/>
<protein>
    <recommendedName>
        <fullName evidence="2 5">Basal-body rod modification protein FlgD</fullName>
    </recommendedName>
</protein>
<evidence type="ECO:0000256" key="4">
    <source>
        <dbReference type="ARBA" id="ARBA00024746"/>
    </source>
</evidence>
<dbReference type="HOGENOM" id="CLU_047535_0_2_5"/>